<feature type="domain" description="Heat-inducible transcription repressor HrcA C-terminal" evidence="6">
    <location>
        <begin position="104"/>
        <end position="324"/>
    </location>
</feature>
<dbReference type="SUPFAM" id="SSF55781">
    <property type="entry name" value="GAF domain-like"/>
    <property type="match status" value="1"/>
</dbReference>
<keyword evidence="1 5" id="KW-0678">Repressor</keyword>
<dbReference type="Gene3D" id="3.30.450.40">
    <property type="match status" value="1"/>
</dbReference>
<comment type="function">
    <text evidence="5">Negative regulator of class I heat shock genes (grpE-dnaK-dnaJ and groELS operons). Prevents heat-shock induction of these operons.</text>
</comment>
<dbReference type="EMBL" id="JAFBDQ010000004">
    <property type="protein sequence ID" value="MBM7556230.1"/>
    <property type="molecule type" value="Genomic_DNA"/>
</dbReference>
<evidence type="ECO:0000256" key="4">
    <source>
        <dbReference type="ARBA" id="ARBA00023163"/>
    </source>
</evidence>
<name>A0A938XVW8_9FIRM</name>
<dbReference type="Proteomes" id="UP000774000">
    <property type="component" value="Unassembled WGS sequence"/>
</dbReference>
<gene>
    <name evidence="5" type="primary">hrcA</name>
    <name evidence="7" type="ORF">JOC47_001066</name>
</gene>
<dbReference type="PIRSF" id="PIRSF005485">
    <property type="entry name" value="HrcA"/>
    <property type="match status" value="1"/>
</dbReference>
<keyword evidence="3 5" id="KW-0346">Stress response</keyword>
<dbReference type="Pfam" id="PF01628">
    <property type="entry name" value="HrcA"/>
    <property type="match status" value="1"/>
</dbReference>
<dbReference type="InterPro" id="IPR036388">
    <property type="entry name" value="WH-like_DNA-bd_sf"/>
</dbReference>
<sequence>MTERKKEILKTIINEYIVTAQPVGSRTLARKYDFGVSSATIRNEMSDLEIAGYLEQPHKSAGRVPSDKGYRFYVDYLMEMRGLSETEAQTIKKNYDTKETEIQELMNHTSNLLSDLTNYTSLALSPELKESTFRNLKLVQITDKKILIVLVTDTGVIKDKIIELPETLSKKDLNEVERILNDRLSGMSLYEIDEELLSNIASQLAARISIAQQNIDLLKQELVSNKLSPFGKVYLGGTTYILDQPEFSDLTKVKNMLSMLEHKQIVRDILDEGDKSELEIIIGSENDYEDIKDCSIVVATYKLNGRPVGKLGVLGPTRMQYSKVAGRVKYIADLLSELLTEE</sequence>
<evidence type="ECO:0000259" key="6">
    <source>
        <dbReference type="Pfam" id="PF01628"/>
    </source>
</evidence>
<dbReference type="GO" id="GO:0003677">
    <property type="term" value="F:DNA binding"/>
    <property type="evidence" value="ECO:0007669"/>
    <property type="project" value="InterPro"/>
</dbReference>
<dbReference type="GO" id="GO:0045892">
    <property type="term" value="P:negative regulation of DNA-templated transcription"/>
    <property type="evidence" value="ECO:0007669"/>
    <property type="project" value="UniProtKB-UniRule"/>
</dbReference>
<dbReference type="InterPro" id="IPR036390">
    <property type="entry name" value="WH_DNA-bd_sf"/>
</dbReference>
<evidence type="ECO:0000256" key="1">
    <source>
        <dbReference type="ARBA" id="ARBA00022491"/>
    </source>
</evidence>
<dbReference type="HAMAP" id="MF_00081">
    <property type="entry name" value="HrcA"/>
    <property type="match status" value="1"/>
</dbReference>
<keyword evidence="2 5" id="KW-0805">Transcription regulation</keyword>
<keyword evidence="4 5" id="KW-0804">Transcription</keyword>
<comment type="similarity">
    <text evidence="5">Belongs to the HrcA family.</text>
</comment>
<dbReference type="PANTHER" id="PTHR34824">
    <property type="entry name" value="HEAT-INDUCIBLE TRANSCRIPTION REPRESSOR HRCA"/>
    <property type="match status" value="1"/>
</dbReference>
<comment type="caution">
    <text evidence="7">The sequence shown here is derived from an EMBL/GenBank/DDBJ whole genome shotgun (WGS) entry which is preliminary data.</text>
</comment>
<evidence type="ECO:0000313" key="8">
    <source>
        <dbReference type="Proteomes" id="UP000774000"/>
    </source>
</evidence>
<dbReference type="PANTHER" id="PTHR34824:SF1">
    <property type="entry name" value="HEAT-INDUCIBLE TRANSCRIPTION REPRESSOR HRCA"/>
    <property type="match status" value="1"/>
</dbReference>
<evidence type="ECO:0000256" key="2">
    <source>
        <dbReference type="ARBA" id="ARBA00023015"/>
    </source>
</evidence>
<proteinExistence type="inferred from homology"/>
<accession>A0A938XVW8</accession>
<dbReference type="InterPro" id="IPR029016">
    <property type="entry name" value="GAF-like_dom_sf"/>
</dbReference>
<dbReference type="AlphaFoldDB" id="A0A938XVW8"/>
<dbReference type="InterPro" id="IPR023120">
    <property type="entry name" value="WHTH_transcript_rep_HrcA_IDD"/>
</dbReference>
<keyword evidence="8" id="KW-1185">Reference proteome</keyword>
<dbReference type="InterPro" id="IPR021153">
    <property type="entry name" value="HrcA_C"/>
</dbReference>
<dbReference type="SUPFAM" id="SSF46785">
    <property type="entry name" value="Winged helix' DNA-binding domain"/>
    <property type="match status" value="1"/>
</dbReference>
<protein>
    <recommendedName>
        <fullName evidence="5">Heat-inducible transcription repressor HrcA</fullName>
    </recommendedName>
</protein>
<reference evidence="7" key="1">
    <citation type="submission" date="2021-01" db="EMBL/GenBank/DDBJ databases">
        <title>Genomic Encyclopedia of Type Strains, Phase IV (KMG-IV): sequencing the most valuable type-strain genomes for metagenomic binning, comparative biology and taxonomic classification.</title>
        <authorList>
            <person name="Goeker M."/>
        </authorList>
    </citation>
    <scope>NUCLEOTIDE SEQUENCE</scope>
    <source>
        <strain evidence="7">DSM 23230</strain>
    </source>
</reference>
<dbReference type="Gene3D" id="1.10.10.10">
    <property type="entry name" value="Winged helix-like DNA-binding domain superfamily/Winged helix DNA-binding domain"/>
    <property type="match status" value="1"/>
</dbReference>
<dbReference type="InterPro" id="IPR002571">
    <property type="entry name" value="HrcA"/>
</dbReference>
<evidence type="ECO:0000256" key="3">
    <source>
        <dbReference type="ARBA" id="ARBA00023016"/>
    </source>
</evidence>
<evidence type="ECO:0000256" key="5">
    <source>
        <dbReference type="HAMAP-Rule" id="MF_00081"/>
    </source>
</evidence>
<organism evidence="7 8">
    <name type="scientific">Halanaerobacter jeridensis</name>
    <dbReference type="NCBI Taxonomy" id="706427"/>
    <lineage>
        <taxon>Bacteria</taxon>
        <taxon>Bacillati</taxon>
        <taxon>Bacillota</taxon>
        <taxon>Clostridia</taxon>
        <taxon>Halanaerobiales</taxon>
        <taxon>Halobacteroidaceae</taxon>
        <taxon>Halanaerobacter</taxon>
    </lineage>
</organism>
<dbReference type="Gene3D" id="3.30.390.60">
    <property type="entry name" value="Heat-inducible transcription repressor hrca homolog, domain 3"/>
    <property type="match status" value="1"/>
</dbReference>
<dbReference type="NCBIfam" id="TIGR00331">
    <property type="entry name" value="hrcA"/>
    <property type="match status" value="1"/>
</dbReference>
<evidence type="ECO:0000313" key="7">
    <source>
        <dbReference type="EMBL" id="MBM7556230.1"/>
    </source>
</evidence>